<dbReference type="Gene3D" id="6.10.140.2180">
    <property type="match status" value="1"/>
</dbReference>
<evidence type="ECO:0000313" key="2">
    <source>
        <dbReference type="Proteomes" id="UP000548476"/>
    </source>
</evidence>
<dbReference type="RefSeq" id="WP_184789144.1">
    <property type="nucleotide sequence ID" value="NZ_BONT01000046.1"/>
</dbReference>
<keyword evidence="2" id="KW-1185">Reference proteome</keyword>
<dbReference type="InterPro" id="IPR011991">
    <property type="entry name" value="ArsR-like_HTH"/>
</dbReference>
<organism evidence="1 2">
    <name type="scientific">Phytomonospora endophytica</name>
    <dbReference type="NCBI Taxonomy" id="714109"/>
    <lineage>
        <taxon>Bacteria</taxon>
        <taxon>Bacillati</taxon>
        <taxon>Actinomycetota</taxon>
        <taxon>Actinomycetes</taxon>
        <taxon>Micromonosporales</taxon>
        <taxon>Micromonosporaceae</taxon>
        <taxon>Phytomonospora</taxon>
    </lineage>
</organism>
<evidence type="ECO:0000313" key="1">
    <source>
        <dbReference type="EMBL" id="MBB6036318.1"/>
    </source>
</evidence>
<accession>A0A841FRB0</accession>
<keyword evidence="1" id="KW-0238">DNA-binding</keyword>
<reference evidence="1 2" key="1">
    <citation type="submission" date="2020-08" db="EMBL/GenBank/DDBJ databases">
        <title>Genomic Encyclopedia of Type Strains, Phase IV (KMG-IV): sequencing the most valuable type-strain genomes for metagenomic binning, comparative biology and taxonomic classification.</title>
        <authorList>
            <person name="Goeker M."/>
        </authorList>
    </citation>
    <scope>NUCLEOTIDE SEQUENCE [LARGE SCALE GENOMIC DNA]</scope>
    <source>
        <strain evidence="1 2">YIM 65646</strain>
    </source>
</reference>
<proteinExistence type="predicted"/>
<dbReference type="InterPro" id="IPR036390">
    <property type="entry name" value="WH_DNA-bd_sf"/>
</dbReference>
<dbReference type="GO" id="GO:0003677">
    <property type="term" value="F:DNA binding"/>
    <property type="evidence" value="ECO:0007669"/>
    <property type="project" value="UniProtKB-KW"/>
</dbReference>
<dbReference type="SUPFAM" id="SSF46785">
    <property type="entry name" value="Winged helix' DNA-binding domain"/>
    <property type="match status" value="1"/>
</dbReference>
<name>A0A841FRB0_9ACTN</name>
<dbReference type="Pfam" id="PF12840">
    <property type="entry name" value="HTH_20"/>
    <property type="match status" value="1"/>
</dbReference>
<sequence length="179" mass="19642">METPDAWADLVLHPVRIRILRAVATRRRTTRELVEDLPDVPQASLYRHLAALTKGGVLEVAEERKVRGTVERVYVLPGGRVAPADLAGASPEDHLRYFTAFVSTLLSDFSRYVSRGDADLAADGAGYRQIVLHLDDAELAAFATGLNELIVPLLAHGPREGRVARAFTSILLPVEPERN</sequence>
<dbReference type="Proteomes" id="UP000548476">
    <property type="component" value="Unassembled WGS sequence"/>
</dbReference>
<dbReference type="Gene3D" id="1.10.10.10">
    <property type="entry name" value="Winged helix-like DNA-binding domain superfamily/Winged helix DNA-binding domain"/>
    <property type="match status" value="1"/>
</dbReference>
<dbReference type="CDD" id="cd00090">
    <property type="entry name" value="HTH_ARSR"/>
    <property type="match status" value="1"/>
</dbReference>
<dbReference type="AlphaFoldDB" id="A0A841FRB0"/>
<gene>
    <name evidence="1" type="ORF">HNR73_004186</name>
</gene>
<dbReference type="InterPro" id="IPR036388">
    <property type="entry name" value="WH-like_DNA-bd_sf"/>
</dbReference>
<protein>
    <submittedName>
        <fullName evidence="1">DNA-binding transcriptional ArsR family regulator</fullName>
    </submittedName>
</protein>
<comment type="caution">
    <text evidence="1">The sequence shown here is derived from an EMBL/GenBank/DDBJ whole genome shotgun (WGS) entry which is preliminary data.</text>
</comment>
<dbReference type="EMBL" id="JACHGT010000008">
    <property type="protein sequence ID" value="MBB6036318.1"/>
    <property type="molecule type" value="Genomic_DNA"/>
</dbReference>